<reference evidence="9" key="1">
    <citation type="journal article" date="2019" name="Int. J. Syst. Evol. Microbiol.">
        <title>The Global Catalogue of Microorganisms (GCM) 10K type strain sequencing project: providing services to taxonomists for standard genome sequencing and annotation.</title>
        <authorList>
            <consortium name="The Broad Institute Genomics Platform"/>
            <consortium name="The Broad Institute Genome Sequencing Center for Infectious Disease"/>
            <person name="Wu L."/>
            <person name="Ma J."/>
        </authorList>
    </citation>
    <scope>NUCLEOTIDE SEQUENCE [LARGE SCALE GENOMIC DNA]</scope>
    <source>
        <strain evidence="9">JCM 16949</strain>
    </source>
</reference>
<dbReference type="PRINTS" id="PR00959">
    <property type="entry name" value="MEVGALKINASE"/>
</dbReference>
<evidence type="ECO:0000256" key="1">
    <source>
        <dbReference type="ARBA" id="ARBA00005017"/>
    </source>
</evidence>
<evidence type="ECO:0000256" key="2">
    <source>
        <dbReference type="ARBA" id="ARBA00012958"/>
    </source>
</evidence>
<comment type="caution">
    <text evidence="8">The sequence shown here is derived from an EMBL/GenBank/DDBJ whole genome shotgun (WGS) entry which is preliminary data.</text>
</comment>
<keyword evidence="6" id="KW-0067">ATP-binding</keyword>
<dbReference type="SUPFAM" id="SSF54211">
    <property type="entry name" value="Ribosomal protein S5 domain 2-like"/>
    <property type="match status" value="1"/>
</dbReference>
<dbReference type="PANTHER" id="PTHR31814:SF2">
    <property type="entry name" value="PHOSPHOMEVALONATE KINASE"/>
    <property type="match status" value="1"/>
</dbReference>
<evidence type="ECO:0000313" key="8">
    <source>
        <dbReference type="EMBL" id="GAA3738219.1"/>
    </source>
</evidence>
<dbReference type="EC" id="2.7.4.2" evidence="2"/>
<protein>
    <recommendedName>
        <fullName evidence="2">phosphomevalonate kinase</fullName>
        <ecNumber evidence="2">2.7.4.2</ecNumber>
    </recommendedName>
</protein>
<evidence type="ECO:0000256" key="5">
    <source>
        <dbReference type="ARBA" id="ARBA00022777"/>
    </source>
</evidence>
<proteinExistence type="predicted"/>
<gene>
    <name evidence="8" type="ORF">GCM10022239_12300</name>
</gene>
<dbReference type="PANTHER" id="PTHR31814">
    <property type="match status" value="1"/>
</dbReference>
<sequence length="349" mass="35812">MTATAPGKLFLLGEYAVLHGAPALLLAVDRRAAVTATVGGGGSPGWRLTARELGIEALLLGDDGALPTNLAPETREPLALFDAVRREVAAHLEKLDVSPDAGVDIHIDTSPFQQDGHKLGLGSSAAVAAALTAALAAALASVLSRSRGVDLARDELFALADAAHRRAQGGSGSGGDVAASVYGDRILYTRDQPPVHVAWPDGLDLFAVVTGTGSSTVDLVARVADYGRRDPEGHRRDLDALAELAATTKTALENAGSFLTLADDYFRALETLGLHSGADIVTDRHRELRALAAASGAVFKTTGAGGGDLGLVFAKLEATDELQSAFAHAGAAVIPIPTSLDGVRIEAVA</sequence>
<dbReference type="Proteomes" id="UP001501004">
    <property type="component" value="Unassembled WGS sequence"/>
</dbReference>
<keyword evidence="5" id="KW-0418">Kinase</keyword>
<accession>A0ABP7FGU6</accession>
<evidence type="ECO:0000313" key="9">
    <source>
        <dbReference type="Proteomes" id="UP001501004"/>
    </source>
</evidence>
<dbReference type="Gene3D" id="3.30.70.890">
    <property type="entry name" value="GHMP kinase, C-terminal domain"/>
    <property type="match status" value="1"/>
</dbReference>
<dbReference type="InterPro" id="IPR035102">
    <property type="entry name" value="Phosphomevalonate_kinase"/>
</dbReference>
<feature type="domain" description="GHMP kinase N-terminal" evidence="7">
    <location>
        <begin position="88"/>
        <end position="183"/>
    </location>
</feature>
<evidence type="ECO:0000256" key="6">
    <source>
        <dbReference type="ARBA" id="ARBA00022840"/>
    </source>
</evidence>
<keyword evidence="4" id="KW-0547">Nucleotide-binding</keyword>
<keyword evidence="3" id="KW-0808">Transferase</keyword>
<dbReference type="Pfam" id="PF00288">
    <property type="entry name" value="GHMP_kinases_N"/>
    <property type="match status" value="1"/>
</dbReference>
<name>A0ABP7FGU6_9MICO</name>
<evidence type="ECO:0000259" key="7">
    <source>
        <dbReference type="Pfam" id="PF00288"/>
    </source>
</evidence>
<comment type="pathway">
    <text evidence="1">Isoprenoid biosynthesis; isopentenyl diphosphate biosynthesis via mevalonate pathway; isopentenyl diphosphate from (R)-mevalonate: step 2/3.</text>
</comment>
<organism evidence="8 9">
    <name type="scientific">Leifsonella bigeumensis</name>
    <dbReference type="NCBI Taxonomy" id="433643"/>
    <lineage>
        <taxon>Bacteria</taxon>
        <taxon>Bacillati</taxon>
        <taxon>Actinomycetota</taxon>
        <taxon>Actinomycetes</taxon>
        <taxon>Micrococcales</taxon>
        <taxon>Microbacteriaceae</taxon>
        <taxon>Leifsonella</taxon>
    </lineage>
</organism>
<dbReference type="InterPro" id="IPR006204">
    <property type="entry name" value="GHMP_kinase_N_dom"/>
</dbReference>
<dbReference type="EMBL" id="BAABAE010000003">
    <property type="protein sequence ID" value="GAA3738219.1"/>
    <property type="molecule type" value="Genomic_DNA"/>
</dbReference>
<evidence type="ECO:0000256" key="4">
    <source>
        <dbReference type="ARBA" id="ARBA00022741"/>
    </source>
</evidence>
<dbReference type="InterPro" id="IPR036554">
    <property type="entry name" value="GHMP_kinase_C_sf"/>
</dbReference>
<dbReference type="InterPro" id="IPR020568">
    <property type="entry name" value="Ribosomal_Su5_D2-typ_SF"/>
</dbReference>
<dbReference type="SUPFAM" id="SSF55060">
    <property type="entry name" value="GHMP Kinase, C-terminal domain"/>
    <property type="match status" value="1"/>
</dbReference>
<dbReference type="Gene3D" id="3.30.230.10">
    <property type="match status" value="1"/>
</dbReference>
<evidence type="ECO:0000256" key="3">
    <source>
        <dbReference type="ARBA" id="ARBA00022679"/>
    </source>
</evidence>
<keyword evidence="9" id="KW-1185">Reference proteome</keyword>
<dbReference type="InterPro" id="IPR014721">
    <property type="entry name" value="Ribsml_uS5_D2-typ_fold_subgr"/>
</dbReference>